<evidence type="ECO:0000256" key="1">
    <source>
        <dbReference type="ARBA" id="ARBA00022473"/>
    </source>
</evidence>
<protein>
    <recommendedName>
        <fullName evidence="4">PID domain-containing protein</fullName>
    </recommendedName>
</protein>
<keyword evidence="6" id="KW-1185">Reference proteome</keyword>
<dbReference type="Pfam" id="PF06311">
    <property type="entry name" value="NumbF"/>
    <property type="match status" value="1"/>
</dbReference>
<dbReference type="EMBL" id="CAJPIZ010013969">
    <property type="protein sequence ID" value="CAG2114531.1"/>
    <property type="molecule type" value="Genomic_DNA"/>
</dbReference>
<sequence>MNNSLLTFNTILYQQIRQMGNKQTTAHHSLNPPHQHRRSHSSRRHNNHILSNETSPASAIVVTTTTTPVVAPAATPVVNESQNDLRHNRNKKFVMDRLRRSLRESFRRKKEHIPESSKPHQWQADEAGVKAGTCVFPVKYLGCVEVFESRGMQVCEEALKVLRSSRRRAVKGTLFVTGDGLRVVDDETKGLIVDQTIEKVSFCAPDRSHERGFSYICRDGTTRRWMCHGFNASKDSGERLSHAVGCAFSVCLERKQKRDKETVSMNFDPKTSVFTRNGSFRQSSLTERMVDPQVAKPTDPPPIKQVHNPFAVERPHATPNLLQRQGSLRGGALNTASPFKRQLSLRVNDLPSNQERQRAHSVDLSANRSTVMPIPEASPNEPSDSISAMCQELAKGLTILSNNDDPFLSSPNSGQMESIKANEPSDSISAMCQELAKGLTILSNNDDPFLSSPSSVASPTQTLSVTTNSEIVDKWSPLKQLSNNTYAENWINESSKGSNNTSPETIITHTTTTASVTTTANPSITALLKNGTDKPPVAAPRHNSPNLSHLRQHRSFDDGYNGGVKYPTTRPYDEVFSQYSADPSPPPSIANTDAANNYRNFNSYIHNNNNRNTYQQRSNSVSDPFDAEWAALASRHQQTNHPRSTNPFTQTTAPVKAFEVQM</sequence>
<dbReference type="OrthoDB" id="10070446at2759"/>
<dbReference type="Proteomes" id="UP000759131">
    <property type="component" value="Unassembled WGS sequence"/>
</dbReference>
<evidence type="ECO:0000313" key="6">
    <source>
        <dbReference type="Proteomes" id="UP000759131"/>
    </source>
</evidence>
<evidence type="ECO:0000256" key="3">
    <source>
        <dbReference type="SAM" id="MobiDB-lite"/>
    </source>
</evidence>
<dbReference type="FunFam" id="2.30.29.30:FF:000031">
    <property type="entry name" value="protein numb isoform X1"/>
    <property type="match status" value="1"/>
</dbReference>
<dbReference type="PANTHER" id="PTHR47368">
    <property type="entry name" value="NUMB"/>
    <property type="match status" value="1"/>
</dbReference>
<dbReference type="Pfam" id="PF00640">
    <property type="entry name" value="PID"/>
    <property type="match status" value="1"/>
</dbReference>
<dbReference type="InterPro" id="IPR016698">
    <property type="entry name" value="Numb/numb-like"/>
</dbReference>
<feature type="region of interest" description="Disordered" evidence="3">
    <location>
        <begin position="529"/>
        <end position="561"/>
    </location>
</feature>
<dbReference type="AlphaFoldDB" id="A0A7R9L3C3"/>
<evidence type="ECO:0000256" key="2">
    <source>
        <dbReference type="ARBA" id="ARBA00022553"/>
    </source>
</evidence>
<dbReference type="Gene3D" id="2.30.29.30">
    <property type="entry name" value="Pleckstrin-homology domain (PH domain)/Phosphotyrosine-binding domain (PTB)"/>
    <property type="match status" value="1"/>
</dbReference>
<keyword evidence="1" id="KW-0217">Developmental protein</keyword>
<dbReference type="GO" id="GO:0005737">
    <property type="term" value="C:cytoplasm"/>
    <property type="evidence" value="ECO:0007669"/>
    <property type="project" value="TreeGrafter"/>
</dbReference>
<dbReference type="CDD" id="cd01268">
    <property type="entry name" value="PTB_Numb"/>
    <property type="match status" value="1"/>
</dbReference>
<dbReference type="SMART" id="SM00462">
    <property type="entry name" value="PTB"/>
    <property type="match status" value="1"/>
</dbReference>
<dbReference type="PROSITE" id="PS01179">
    <property type="entry name" value="PID"/>
    <property type="match status" value="1"/>
</dbReference>
<dbReference type="SUPFAM" id="SSF50729">
    <property type="entry name" value="PH domain-like"/>
    <property type="match status" value="1"/>
</dbReference>
<feature type="compositionally biased region" description="Basic residues" evidence="3">
    <location>
        <begin position="34"/>
        <end position="47"/>
    </location>
</feature>
<evidence type="ECO:0000259" key="4">
    <source>
        <dbReference type="PROSITE" id="PS01179"/>
    </source>
</evidence>
<feature type="domain" description="PID" evidence="4">
    <location>
        <begin position="136"/>
        <end position="263"/>
    </location>
</feature>
<evidence type="ECO:0000313" key="5">
    <source>
        <dbReference type="EMBL" id="CAD7634101.1"/>
    </source>
</evidence>
<feature type="region of interest" description="Disordered" evidence="3">
    <location>
        <begin position="20"/>
        <end position="54"/>
    </location>
</feature>
<dbReference type="InterPro" id="IPR010449">
    <property type="entry name" value="Numb_domain"/>
</dbReference>
<accession>A0A7R9L3C3</accession>
<dbReference type="EMBL" id="OC868544">
    <property type="protein sequence ID" value="CAD7634101.1"/>
    <property type="molecule type" value="Genomic_DNA"/>
</dbReference>
<name>A0A7R9L3C3_9ACAR</name>
<organism evidence="5">
    <name type="scientific">Medioppia subpectinata</name>
    <dbReference type="NCBI Taxonomy" id="1979941"/>
    <lineage>
        <taxon>Eukaryota</taxon>
        <taxon>Metazoa</taxon>
        <taxon>Ecdysozoa</taxon>
        <taxon>Arthropoda</taxon>
        <taxon>Chelicerata</taxon>
        <taxon>Arachnida</taxon>
        <taxon>Acari</taxon>
        <taxon>Acariformes</taxon>
        <taxon>Sarcoptiformes</taxon>
        <taxon>Oribatida</taxon>
        <taxon>Brachypylina</taxon>
        <taxon>Oppioidea</taxon>
        <taxon>Oppiidae</taxon>
        <taxon>Medioppia</taxon>
    </lineage>
</organism>
<reference evidence="5" key="1">
    <citation type="submission" date="2020-11" db="EMBL/GenBank/DDBJ databases">
        <authorList>
            <person name="Tran Van P."/>
        </authorList>
    </citation>
    <scope>NUCLEOTIDE SEQUENCE</scope>
</reference>
<dbReference type="PANTHER" id="PTHR47368:SF2">
    <property type="entry name" value="PID DOMAIN-CONTAINING PROTEIN"/>
    <property type="match status" value="1"/>
</dbReference>
<dbReference type="InterPro" id="IPR006020">
    <property type="entry name" value="PTB/PI_dom"/>
</dbReference>
<keyword evidence="2" id="KW-0597">Phosphoprotein</keyword>
<proteinExistence type="predicted"/>
<dbReference type="InterPro" id="IPR011993">
    <property type="entry name" value="PH-like_dom_sf"/>
</dbReference>
<gene>
    <name evidence="5" type="ORF">OSB1V03_LOCUS14497</name>
</gene>